<dbReference type="Pfam" id="PF20360">
    <property type="entry name" value="DUF6655"/>
    <property type="match status" value="1"/>
</dbReference>
<dbReference type="AlphaFoldDB" id="A0A3B1DCC6"/>
<feature type="region of interest" description="Disordered" evidence="1">
    <location>
        <begin position="199"/>
        <end position="263"/>
    </location>
</feature>
<dbReference type="PROSITE" id="PS51257">
    <property type="entry name" value="PROKAR_LIPOPROTEIN"/>
    <property type="match status" value="1"/>
</dbReference>
<dbReference type="InterPro" id="IPR046596">
    <property type="entry name" value="DUF6655"/>
</dbReference>
<accession>A0A3B1DCC6</accession>
<protein>
    <submittedName>
        <fullName evidence="2">Uncharacterized protein</fullName>
    </submittedName>
</protein>
<feature type="compositionally biased region" description="Low complexity" evidence="1">
    <location>
        <begin position="217"/>
        <end position="231"/>
    </location>
</feature>
<feature type="compositionally biased region" description="Polar residues" evidence="1">
    <location>
        <begin position="199"/>
        <end position="216"/>
    </location>
</feature>
<evidence type="ECO:0000313" key="2">
    <source>
        <dbReference type="EMBL" id="VAX38432.1"/>
    </source>
</evidence>
<evidence type="ECO:0000256" key="1">
    <source>
        <dbReference type="SAM" id="MobiDB-lite"/>
    </source>
</evidence>
<reference evidence="2" key="1">
    <citation type="submission" date="2018-06" db="EMBL/GenBank/DDBJ databases">
        <authorList>
            <person name="Zhirakovskaya E."/>
        </authorList>
    </citation>
    <scope>NUCLEOTIDE SEQUENCE</scope>
</reference>
<name>A0A3B1DCC6_9ZZZZ</name>
<feature type="compositionally biased region" description="Polar residues" evidence="1">
    <location>
        <begin position="254"/>
        <end position="263"/>
    </location>
</feature>
<dbReference type="EMBL" id="UOGL01000201">
    <property type="protein sequence ID" value="VAX38432.1"/>
    <property type="molecule type" value="Genomic_DNA"/>
</dbReference>
<sequence>MSYKALFTLSAITILILATGCATTSTSDTKRTGKEQLLISNAIDQSLDKIDFETFRGTKVFLNEKFLESIDSKYIVGSVRHRVLNANAILVEKAEKADYVLEVRSGGIGTDNHDAFIGMPKLQIPGPVPISIPEIRLWSRTQQTGLAKIGIVAIDTHSNQILGQGGTTLAKSDDTNTFIFGVGPWRSGSIRDEVKFATSQQATSKPLPTQVSFAPNRSSLSTRSLARRTLSQKPRRHIRLASQEENSTQEEHSPSNPFTNSAH</sequence>
<gene>
    <name evidence="2" type="ORF">MNBD_PLANCTO02-3039</name>
</gene>
<organism evidence="2">
    <name type="scientific">hydrothermal vent metagenome</name>
    <dbReference type="NCBI Taxonomy" id="652676"/>
    <lineage>
        <taxon>unclassified sequences</taxon>
        <taxon>metagenomes</taxon>
        <taxon>ecological metagenomes</taxon>
    </lineage>
</organism>
<proteinExistence type="predicted"/>